<feature type="transmembrane region" description="Helical" evidence="2">
    <location>
        <begin position="21"/>
        <end position="40"/>
    </location>
</feature>
<feature type="compositionally biased region" description="Low complexity" evidence="1">
    <location>
        <begin position="63"/>
        <end position="91"/>
    </location>
</feature>
<dbReference type="RefSeq" id="WP_340329133.1">
    <property type="nucleotide sequence ID" value="NZ_JAZHOF010000003.1"/>
</dbReference>
<sequence>MVHRPEEERPAVVERRSRGGAGWFIAGALLIVIVGAIWLYNEGILSGGDVDVDVTAPTVNNGAPADTTPPAADATPPATEPAPATETPPAQ</sequence>
<keyword evidence="2" id="KW-0812">Transmembrane</keyword>
<reference evidence="3 4" key="1">
    <citation type="submission" date="2024-02" db="EMBL/GenBank/DDBJ databases">
        <title>Genome analysis and characterization of Microbaculum marinisediminis sp. nov., isolated from marine sediment.</title>
        <authorList>
            <person name="Du Z.-J."/>
            <person name="Ye Y.-Q."/>
            <person name="Zhang Z.-R."/>
            <person name="Yuan S.-M."/>
            <person name="Zhang X.-Y."/>
        </authorList>
    </citation>
    <scope>NUCLEOTIDE SEQUENCE [LARGE SCALE GENOMIC DNA]</scope>
    <source>
        <strain evidence="3 4">SDUM1044001</strain>
    </source>
</reference>
<keyword evidence="4" id="KW-1185">Reference proteome</keyword>
<keyword evidence="2" id="KW-1133">Transmembrane helix</keyword>
<proteinExistence type="predicted"/>
<feature type="region of interest" description="Disordered" evidence="1">
    <location>
        <begin position="56"/>
        <end position="91"/>
    </location>
</feature>
<protein>
    <submittedName>
        <fullName evidence="3">Uncharacterized protein</fullName>
    </submittedName>
</protein>
<evidence type="ECO:0000313" key="4">
    <source>
        <dbReference type="Proteomes" id="UP001378188"/>
    </source>
</evidence>
<dbReference type="EMBL" id="JAZHOF010000003">
    <property type="protein sequence ID" value="MEJ8571432.1"/>
    <property type="molecule type" value="Genomic_DNA"/>
</dbReference>
<gene>
    <name evidence="3" type="ORF">V3328_08110</name>
</gene>
<dbReference type="Proteomes" id="UP001378188">
    <property type="component" value="Unassembled WGS sequence"/>
</dbReference>
<name>A0AAW9RME9_9HYPH</name>
<accession>A0AAW9RME9</accession>
<evidence type="ECO:0000313" key="3">
    <source>
        <dbReference type="EMBL" id="MEJ8571432.1"/>
    </source>
</evidence>
<evidence type="ECO:0000256" key="1">
    <source>
        <dbReference type="SAM" id="MobiDB-lite"/>
    </source>
</evidence>
<evidence type="ECO:0000256" key="2">
    <source>
        <dbReference type="SAM" id="Phobius"/>
    </source>
</evidence>
<organism evidence="3 4">
    <name type="scientific">Microbaculum marinum</name>
    <dbReference type="NCBI Taxonomy" id="1764581"/>
    <lineage>
        <taxon>Bacteria</taxon>
        <taxon>Pseudomonadati</taxon>
        <taxon>Pseudomonadota</taxon>
        <taxon>Alphaproteobacteria</taxon>
        <taxon>Hyphomicrobiales</taxon>
        <taxon>Tepidamorphaceae</taxon>
        <taxon>Microbaculum</taxon>
    </lineage>
</organism>
<dbReference type="AlphaFoldDB" id="A0AAW9RME9"/>
<comment type="caution">
    <text evidence="3">The sequence shown here is derived from an EMBL/GenBank/DDBJ whole genome shotgun (WGS) entry which is preliminary data.</text>
</comment>
<keyword evidence="2" id="KW-0472">Membrane</keyword>